<protein>
    <submittedName>
        <fullName evidence="2">Predicted phosphoesterase, related to the Icc protein</fullName>
    </submittedName>
</protein>
<dbReference type="Pfam" id="PF00149">
    <property type="entry name" value="Metallophos"/>
    <property type="match status" value="1"/>
</dbReference>
<feature type="domain" description="Calcineurin-like phosphoesterase" evidence="1">
    <location>
        <begin position="22"/>
        <end position="180"/>
    </location>
</feature>
<dbReference type="OrthoDB" id="9783591at2"/>
<dbReference type="Proteomes" id="UP000050501">
    <property type="component" value="Unassembled WGS sequence"/>
</dbReference>
<dbReference type="EMBL" id="DF967975">
    <property type="protein sequence ID" value="GAP19765.1"/>
    <property type="molecule type" value="Genomic_DNA"/>
</dbReference>
<dbReference type="InterPro" id="IPR029052">
    <property type="entry name" value="Metallo-depent_PP-like"/>
</dbReference>
<dbReference type="AlphaFoldDB" id="A0A0M8JSH2"/>
<dbReference type="RefSeq" id="WP_062420014.1">
    <property type="nucleotide sequence ID" value="NZ_BBXZ01000192.1"/>
</dbReference>
<dbReference type="Gene3D" id="3.60.21.10">
    <property type="match status" value="1"/>
</dbReference>
<dbReference type="EMBL" id="LGCM01000019">
    <property type="protein sequence ID" value="KPL87408.1"/>
    <property type="molecule type" value="Genomic_DNA"/>
</dbReference>
<dbReference type="STRING" id="229921.ADN01_04360"/>
<dbReference type="InterPro" id="IPR004843">
    <property type="entry name" value="Calcineurin-like_PHP"/>
</dbReference>
<name>A0A0M8JSH2_9CHLR</name>
<reference evidence="2" key="1">
    <citation type="journal article" date="2015" name="Genome Announc.">
        <title>Draft Genome Sequences of Anaerolinea thermolimosa IMO-1, Bellilinea caldifistulae GOMI-1, Leptolinea tardivitalis YMTK-2, Levilinea saccharolytica KIBI-1, Longilinea arvoryzae KOME-1, Previously Described as Members of the Class Anaerolineae (Chloroflexi).</title>
        <authorList>
            <person name="Matsuura N."/>
            <person name="Tourlousse M.D."/>
            <person name="Ohashi A."/>
            <person name="Hugenholtz P."/>
            <person name="Sekiguchi Y."/>
        </authorList>
    </citation>
    <scope>NUCLEOTIDE SEQUENCE</scope>
    <source>
        <strain evidence="2">KIBI-1</strain>
    </source>
</reference>
<evidence type="ECO:0000313" key="3">
    <source>
        <dbReference type="EMBL" id="KPL87408.1"/>
    </source>
</evidence>
<organism evidence="2">
    <name type="scientific">Levilinea saccharolytica</name>
    <dbReference type="NCBI Taxonomy" id="229921"/>
    <lineage>
        <taxon>Bacteria</taxon>
        <taxon>Bacillati</taxon>
        <taxon>Chloroflexota</taxon>
        <taxon>Anaerolineae</taxon>
        <taxon>Anaerolineales</taxon>
        <taxon>Anaerolineaceae</taxon>
        <taxon>Levilinea</taxon>
    </lineage>
</organism>
<gene>
    <name evidence="3" type="ORF">ADN01_04360</name>
    <name evidence="2" type="ORF">LSAC_03677</name>
</gene>
<evidence type="ECO:0000259" key="1">
    <source>
        <dbReference type="Pfam" id="PF00149"/>
    </source>
</evidence>
<dbReference type="GO" id="GO:0016787">
    <property type="term" value="F:hydrolase activity"/>
    <property type="evidence" value="ECO:0007669"/>
    <property type="project" value="InterPro"/>
</dbReference>
<accession>A0A0M8JSH2</accession>
<evidence type="ECO:0000313" key="2">
    <source>
        <dbReference type="EMBL" id="GAP19765.1"/>
    </source>
</evidence>
<keyword evidence="4" id="KW-1185">Reference proteome</keyword>
<proteinExistence type="predicted"/>
<reference evidence="3 4" key="2">
    <citation type="submission" date="2015-07" db="EMBL/GenBank/DDBJ databases">
        <title>Genome sequence of Levilinea saccharolytica DSM 16555.</title>
        <authorList>
            <person name="Hemp J."/>
            <person name="Ward L.M."/>
            <person name="Pace L.A."/>
            <person name="Fischer W.W."/>
        </authorList>
    </citation>
    <scope>NUCLEOTIDE SEQUENCE [LARGE SCALE GENOMIC DNA]</scope>
    <source>
        <strain evidence="3 4">KIBI-1</strain>
    </source>
</reference>
<evidence type="ECO:0000313" key="4">
    <source>
        <dbReference type="Proteomes" id="UP000050501"/>
    </source>
</evidence>
<sequence length="226" mass="26400">MKILAISDEEMGILYSPHITRRFHEVDLVISCGDLPYSYLEYILSMLDVPLLYVRGNHAGQVEWTAQGERLSPWGAVDLHQRILRLESGLLIAGFEGCLQYNYGRNQYSQSDYWSMALGMVPGLLYNKLRYGRYLDILVTHAPPWKIQDREDRPHQGIRAFRWLIEVFKPQFHFHGHIHLYRQDEVSETRHGPTRVINAYGFREINLEGFAAPPKPIRRFHGPPRE</sequence>
<dbReference type="SUPFAM" id="SSF56300">
    <property type="entry name" value="Metallo-dependent phosphatases"/>
    <property type="match status" value="1"/>
</dbReference>